<evidence type="ECO:0000256" key="1">
    <source>
        <dbReference type="ARBA" id="ARBA00023015"/>
    </source>
</evidence>
<keyword evidence="2" id="KW-0238">DNA-binding</keyword>
<feature type="domain" description="HTH gntR-type" evidence="4">
    <location>
        <begin position="11"/>
        <end position="78"/>
    </location>
</feature>
<dbReference type="InterPro" id="IPR008920">
    <property type="entry name" value="TF_FadR/GntR_C"/>
</dbReference>
<gene>
    <name evidence="5" type="ORF">BVC71_12965</name>
</gene>
<keyword evidence="1" id="KW-0805">Transcription regulation</keyword>
<evidence type="ECO:0000256" key="2">
    <source>
        <dbReference type="ARBA" id="ARBA00023125"/>
    </source>
</evidence>
<protein>
    <submittedName>
        <fullName evidence="5">GntR family transcriptional regulator</fullName>
    </submittedName>
</protein>
<proteinExistence type="predicted"/>
<dbReference type="GO" id="GO:0003677">
    <property type="term" value="F:DNA binding"/>
    <property type="evidence" value="ECO:0007669"/>
    <property type="project" value="UniProtKB-KW"/>
</dbReference>
<evidence type="ECO:0000259" key="4">
    <source>
        <dbReference type="PROSITE" id="PS50949"/>
    </source>
</evidence>
<dbReference type="EMBL" id="MSPP01000005">
    <property type="protein sequence ID" value="OUD08415.1"/>
    <property type="molecule type" value="Genomic_DNA"/>
</dbReference>
<name>A0A251WW86_9RHOB</name>
<sequence length="229" mass="25939">MAQQHQMSERRTSVDEIFDYLNDEILSLRLLPGDKLSEAEVAASFGVSRQPVRDAFSRLAIKDLIVVRPQRATVVKRFSVREITKSRFVRSAIEKEVLRRAAALCNATHADQLDAAIAEQTRCMDGGDFDKFGQLDYDFHKLICDIANADFAFDVIQAEKSKVDRLCVLGLSKEDRMPELLSDHSSIAEAIKANDPDRAVEFGMKHLSRLDETIEAIQKKNANYFEPYE</sequence>
<dbReference type="Pfam" id="PF00392">
    <property type="entry name" value="GntR"/>
    <property type="match status" value="1"/>
</dbReference>
<dbReference type="Gene3D" id="1.10.10.10">
    <property type="entry name" value="Winged helix-like DNA-binding domain superfamily/Winged helix DNA-binding domain"/>
    <property type="match status" value="1"/>
</dbReference>
<keyword evidence="3" id="KW-0804">Transcription</keyword>
<dbReference type="PROSITE" id="PS50949">
    <property type="entry name" value="HTH_GNTR"/>
    <property type="match status" value="1"/>
</dbReference>
<dbReference type="SUPFAM" id="SSF46785">
    <property type="entry name" value="Winged helix' DNA-binding domain"/>
    <property type="match status" value="1"/>
</dbReference>
<reference evidence="5 6" key="1">
    <citation type="submission" date="2016-12" db="EMBL/GenBank/DDBJ databases">
        <title>The draft genome sequence of HSLHS2.</title>
        <authorList>
            <person name="Hu D."/>
            <person name="Wang L."/>
            <person name="Shao Z."/>
        </authorList>
    </citation>
    <scope>NUCLEOTIDE SEQUENCE [LARGE SCALE GENOMIC DNA]</scope>
    <source>
        <strain evidence="5">MCCC 1A06712</strain>
    </source>
</reference>
<dbReference type="SMART" id="SM00895">
    <property type="entry name" value="FCD"/>
    <property type="match status" value="1"/>
</dbReference>
<dbReference type="SMART" id="SM00345">
    <property type="entry name" value="HTH_GNTR"/>
    <property type="match status" value="1"/>
</dbReference>
<dbReference type="SUPFAM" id="SSF48008">
    <property type="entry name" value="GntR ligand-binding domain-like"/>
    <property type="match status" value="1"/>
</dbReference>
<organism evidence="5 6">
    <name type="scientific">Marivivens niveibacter</name>
    <dbReference type="NCBI Taxonomy" id="1930667"/>
    <lineage>
        <taxon>Bacteria</taxon>
        <taxon>Pseudomonadati</taxon>
        <taxon>Pseudomonadota</taxon>
        <taxon>Alphaproteobacteria</taxon>
        <taxon>Rhodobacterales</taxon>
        <taxon>Paracoccaceae</taxon>
        <taxon>Marivivens group</taxon>
        <taxon>Marivivens</taxon>
    </lineage>
</organism>
<dbReference type="CDD" id="cd07377">
    <property type="entry name" value="WHTH_GntR"/>
    <property type="match status" value="1"/>
</dbReference>
<dbReference type="InterPro" id="IPR011711">
    <property type="entry name" value="GntR_C"/>
</dbReference>
<evidence type="ECO:0000313" key="5">
    <source>
        <dbReference type="EMBL" id="OUD08415.1"/>
    </source>
</evidence>
<evidence type="ECO:0000313" key="6">
    <source>
        <dbReference type="Proteomes" id="UP000194664"/>
    </source>
</evidence>
<dbReference type="InterPro" id="IPR036390">
    <property type="entry name" value="WH_DNA-bd_sf"/>
</dbReference>
<dbReference type="Proteomes" id="UP000194664">
    <property type="component" value="Unassembled WGS sequence"/>
</dbReference>
<dbReference type="PANTHER" id="PTHR43537:SF5">
    <property type="entry name" value="UXU OPERON TRANSCRIPTIONAL REGULATOR"/>
    <property type="match status" value="1"/>
</dbReference>
<dbReference type="Pfam" id="PF07729">
    <property type="entry name" value="FCD"/>
    <property type="match status" value="1"/>
</dbReference>
<dbReference type="InterPro" id="IPR000524">
    <property type="entry name" value="Tscrpt_reg_HTH_GntR"/>
</dbReference>
<dbReference type="AlphaFoldDB" id="A0A251WW86"/>
<evidence type="ECO:0000256" key="3">
    <source>
        <dbReference type="ARBA" id="ARBA00023163"/>
    </source>
</evidence>
<accession>A0A251WW86</accession>
<dbReference type="PANTHER" id="PTHR43537">
    <property type="entry name" value="TRANSCRIPTIONAL REGULATOR, GNTR FAMILY"/>
    <property type="match status" value="1"/>
</dbReference>
<dbReference type="Gene3D" id="1.20.120.530">
    <property type="entry name" value="GntR ligand-binding domain-like"/>
    <property type="match status" value="1"/>
</dbReference>
<keyword evidence="6" id="KW-1185">Reference proteome</keyword>
<dbReference type="InterPro" id="IPR036388">
    <property type="entry name" value="WH-like_DNA-bd_sf"/>
</dbReference>
<comment type="caution">
    <text evidence="5">The sequence shown here is derived from an EMBL/GenBank/DDBJ whole genome shotgun (WGS) entry which is preliminary data.</text>
</comment>
<dbReference type="GO" id="GO:0003700">
    <property type="term" value="F:DNA-binding transcription factor activity"/>
    <property type="evidence" value="ECO:0007669"/>
    <property type="project" value="InterPro"/>
</dbReference>
<dbReference type="OrthoDB" id="9788098at2"/>